<dbReference type="PROSITE" id="PS51257">
    <property type="entry name" value="PROKAR_LIPOPROTEIN"/>
    <property type="match status" value="1"/>
</dbReference>
<reference evidence="3 4" key="1">
    <citation type="journal article" date="2011" name="Stand. Genomic Sci.">
        <title>Complete genome sequence of Haliscomenobacter hydrossis type strain (O).</title>
        <authorList>
            <consortium name="US DOE Joint Genome Institute (JGI-PGF)"/>
            <person name="Daligault H."/>
            <person name="Lapidus A."/>
            <person name="Zeytun A."/>
            <person name="Nolan M."/>
            <person name="Lucas S."/>
            <person name="Del Rio T.G."/>
            <person name="Tice H."/>
            <person name="Cheng J.F."/>
            <person name="Tapia R."/>
            <person name="Han C."/>
            <person name="Goodwin L."/>
            <person name="Pitluck S."/>
            <person name="Liolios K."/>
            <person name="Pagani I."/>
            <person name="Ivanova N."/>
            <person name="Huntemann M."/>
            <person name="Mavromatis K."/>
            <person name="Mikhailova N."/>
            <person name="Pati A."/>
            <person name="Chen A."/>
            <person name="Palaniappan K."/>
            <person name="Land M."/>
            <person name="Hauser L."/>
            <person name="Brambilla E.M."/>
            <person name="Rohde M."/>
            <person name="Verbarg S."/>
            <person name="Goker M."/>
            <person name="Bristow J."/>
            <person name="Eisen J.A."/>
            <person name="Markowitz V."/>
            <person name="Hugenholtz P."/>
            <person name="Kyrpides N.C."/>
            <person name="Klenk H.P."/>
            <person name="Woyke T."/>
        </authorList>
    </citation>
    <scope>NUCLEOTIDE SEQUENCE [LARGE SCALE GENOMIC DNA]</scope>
    <source>
        <strain evidence="4">ATCC 27775 / DSM 1100 / LMG 10767 / O</strain>
    </source>
</reference>
<gene>
    <name evidence="3" type="ordered locus">Halhy_5139</name>
</gene>
<dbReference type="eggNOG" id="ENOG5033C2R">
    <property type="taxonomic scope" value="Bacteria"/>
</dbReference>
<dbReference type="KEGG" id="hhy:Halhy_5139"/>
<dbReference type="AlphaFoldDB" id="F4L3I8"/>
<name>F4L3I8_HALH1</name>
<feature type="signal peptide" evidence="2">
    <location>
        <begin position="1"/>
        <end position="21"/>
    </location>
</feature>
<evidence type="ECO:0000313" key="4">
    <source>
        <dbReference type="Proteomes" id="UP000008461"/>
    </source>
</evidence>
<feature type="compositionally biased region" description="Basic and acidic residues" evidence="1">
    <location>
        <begin position="65"/>
        <end position="84"/>
    </location>
</feature>
<dbReference type="EMBL" id="CP002691">
    <property type="protein sequence ID" value="AEE52965.1"/>
    <property type="molecule type" value="Genomic_DNA"/>
</dbReference>
<feature type="compositionally biased region" description="Basic and acidic residues" evidence="1">
    <location>
        <begin position="45"/>
        <end position="54"/>
    </location>
</feature>
<feature type="chain" id="PRO_5003312477" evidence="2">
    <location>
        <begin position="22"/>
        <end position="107"/>
    </location>
</feature>
<evidence type="ECO:0000313" key="3">
    <source>
        <dbReference type="EMBL" id="AEE52965.1"/>
    </source>
</evidence>
<keyword evidence="2" id="KW-0732">Signal</keyword>
<reference key="2">
    <citation type="submission" date="2011-04" db="EMBL/GenBank/DDBJ databases">
        <title>Complete sequence of chromosome of Haliscomenobacter hydrossis DSM 1100.</title>
        <authorList>
            <consortium name="US DOE Joint Genome Institute (JGI-PGF)"/>
            <person name="Lucas S."/>
            <person name="Han J."/>
            <person name="Lapidus A."/>
            <person name="Bruce D."/>
            <person name="Goodwin L."/>
            <person name="Pitluck S."/>
            <person name="Peters L."/>
            <person name="Kyrpides N."/>
            <person name="Mavromatis K."/>
            <person name="Ivanova N."/>
            <person name="Ovchinnikova G."/>
            <person name="Pagani I."/>
            <person name="Daligault H."/>
            <person name="Detter J.C."/>
            <person name="Han C."/>
            <person name="Land M."/>
            <person name="Hauser L."/>
            <person name="Markowitz V."/>
            <person name="Cheng J.-F."/>
            <person name="Hugenholtz P."/>
            <person name="Woyke T."/>
            <person name="Wu D."/>
            <person name="Verbarg S."/>
            <person name="Frueling A."/>
            <person name="Brambilla E."/>
            <person name="Klenk H.-P."/>
            <person name="Eisen J.A."/>
        </authorList>
    </citation>
    <scope>NUCLEOTIDE SEQUENCE</scope>
    <source>
        <strain>DSM 1100</strain>
    </source>
</reference>
<proteinExistence type="predicted"/>
<keyword evidence="4" id="KW-1185">Reference proteome</keyword>
<dbReference type="HOGENOM" id="CLU_168133_0_0_10"/>
<dbReference type="RefSeq" id="WP_013767500.1">
    <property type="nucleotide sequence ID" value="NC_015510.1"/>
</dbReference>
<evidence type="ECO:0000256" key="1">
    <source>
        <dbReference type="SAM" id="MobiDB-lite"/>
    </source>
</evidence>
<accession>F4L3I8</accession>
<protein>
    <submittedName>
        <fullName evidence="3">Uncharacterized protein</fullName>
    </submittedName>
</protein>
<feature type="region of interest" description="Disordered" evidence="1">
    <location>
        <begin position="29"/>
        <end position="107"/>
    </location>
</feature>
<dbReference type="STRING" id="760192.Halhy_5139"/>
<organism evidence="3 4">
    <name type="scientific">Haliscomenobacter hydrossis (strain ATCC 27775 / DSM 1100 / LMG 10767 / O)</name>
    <dbReference type="NCBI Taxonomy" id="760192"/>
    <lineage>
        <taxon>Bacteria</taxon>
        <taxon>Pseudomonadati</taxon>
        <taxon>Bacteroidota</taxon>
        <taxon>Saprospiria</taxon>
        <taxon>Saprospirales</taxon>
        <taxon>Haliscomenobacteraceae</taxon>
        <taxon>Haliscomenobacter</taxon>
    </lineage>
</organism>
<sequence length="107" mass="12206">MKTKVLILAMFFLGCTAVSFAQNTKTPVARERQENQVKRIKHGRKSGELTKAETARLAGQQARIQDNKQDAKADGVVTRRERAQIHNQQGRANRNIAKQKHDRQDRN</sequence>
<evidence type="ECO:0000256" key="2">
    <source>
        <dbReference type="SAM" id="SignalP"/>
    </source>
</evidence>
<dbReference type="Proteomes" id="UP000008461">
    <property type="component" value="Chromosome"/>
</dbReference>